<dbReference type="GO" id="GO:0006883">
    <property type="term" value="P:intracellular sodium ion homeostasis"/>
    <property type="evidence" value="ECO:0007669"/>
    <property type="project" value="TreeGrafter"/>
</dbReference>
<organism evidence="9 10">
    <name type="scientific">Drosophila ananassae</name>
    <name type="common">Fruit fly</name>
    <dbReference type="NCBI Taxonomy" id="7217"/>
    <lineage>
        <taxon>Eukaryota</taxon>
        <taxon>Metazoa</taxon>
        <taxon>Ecdysozoa</taxon>
        <taxon>Arthropoda</taxon>
        <taxon>Hexapoda</taxon>
        <taxon>Insecta</taxon>
        <taxon>Pterygota</taxon>
        <taxon>Neoptera</taxon>
        <taxon>Endopterygota</taxon>
        <taxon>Diptera</taxon>
        <taxon>Brachycera</taxon>
        <taxon>Muscomorpha</taxon>
        <taxon>Ephydroidea</taxon>
        <taxon>Drosophilidae</taxon>
        <taxon>Drosophila</taxon>
        <taxon>Sophophora</taxon>
    </lineage>
</organism>
<reference evidence="9 10" key="1">
    <citation type="journal article" date="2007" name="Nature">
        <title>Evolution of genes and genomes on the Drosophila phylogeny.</title>
        <authorList>
            <consortium name="Drosophila 12 Genomes Consortium"/>
            <person name="Clark A.G."/>
            <person name="Eisen M.B."/>
            <person name="Smith D.R."/>
            <person name="Bergman C.M."/>
            <person name="Oliver B."/>
            <person name="Markow T.A."/>
            <person name="Kaufman T.C."/>
            <person name="Kellis M."/>
            <person name="Gelbart W."/>
            <person name="Iyer V.N."/>
            <person name="Pollard D.A."/>
            <person name="Sackton T.B."/>
            <person name="Larracuente A.M."/>
            <person name="Singh N.D."/>
            <person name="Abad J.P."/>
            <person name="Abt D.N."/>
            <person name="Adryan B."/>
            <person name="Aguade M."/>
            <person name="Akashi H."/>
            <person name="Anderson W.W."/>
            <person name="Aquadro C.F."/>
            <person name="Ardell D.H."/>
            <person name="Arguello R."/>
            <person name="Artieri C.G."/>
            <person name="Barbash D.A."/>
            <person name="Barker D."/>
            <person name="Barsanti P."/>
            <person name="Batterham P."/>
            <person name="Batzoglou S."/>
            <person name="Begun D."/>
            <person name="Bhutkar A."/>
            <person name="Blanco E."/>
            <person name="Bosak S.A."/>
            <person name="Bradley R.K."/>
            <person name="Brand A.D."/>
            <person name="Brent M.R."/>
            <person name="Brooks A.N."/>
            <person name="Brown R.H."/>
            <person name="Butlin R.K."/>
            <person name="Caggese C."/>
            <person name="Calvi B.R."/>
            <person name="Bernardo de Carvalho A."/>
            <person name="Caspi A."/>
            <person name="Castrezana S."/>
            <person name="Celniker S.E."/>
            <person name="Chang J.L."/>
            <person name="Chapple C."/>
            <person name="Chatterji S."/>
            <person name="Chinwalla A."/>
            <person name="Civetta A."/>
            <person name="Clifton S.W."/>
            <person name="Comeron J.M."/>
            <person name="Costello J.C."/>
            <person name="Coyne J.A."/>
            <person name="Daub J."/>
            <person name="David R.G."/>
            <person name="Delcher A.L."/>
            <person name="Delehaunty K."/>
            <person name="Do C.B."/>
            <person name="Ebling H."/>
            <person name="Edwards K."/>
            <person name="Eickbush T."/>
            <person name="Evans J.D."/>
            <person name="Filipski A."/>
            <person name="Findeiss S."/>
            <person name="Freyhult E."/>
            <person name="Fulton L."/>
            <person name="Fulton R."/>
            <person name="Garcia A.C."/>
            <person name="Gardiner A."/>
            <person name="Garfield D.A."/>
            <person name="Garvin B.E."/>
            <person name="Gibson G."/>
            <person name="Gilbert D."/>
            <person name="Gnerre S."/>
            <person name="Godfrey J."/>
            <person name="Good R."/>
            <person name="Gotea V."/>
            <person name="Gravely B."/>
            <person name="Greenberg A.J."/>
            <person name="Griffiths-Jones S."/>
            <person name="Gross S."/>
            <person name="Guigo R."/>
            <person name="Gustafson E.A."/>
            <person name="Haerty W."/>
            <person name="Hahn M.W."/>
            <person name="Halligan D.L."/>
            <person name="Halpern A.L."/>
            <person name="Halter G.M."/>
            <person name="Han M.V."/>
            <person name="Heger A."/>
            <person name="Hillier L."/>
            <person name="Hinrichs A.S."/>
            <person name="Holmes I."/>
            <person name="Hoskins R.A."/>
            <person name="Hubisz M.J."/>
            <person name="Hultmark D."/>
            <person name="Huntley M.A."/>
            <person name="Jaffe D.B."/>
            <person name="Jagadeeshan S."/>
            <person name="Jeck W.R."/>
            <person name="Johnson J."/>
            <person name="Jones C.D."/>
            <person name="Jordan W.C."/>
            <person name="Karpen G.H."/>
            <person name="Kataoka E."/>
            <person name="Keightley P.D."/>
            <person name="Kheradpour P."/>
            <person name="Kirkness E.F."/>
            <person name="Koerich L.B."/>
            <person name="Kristiansen K."/>
            <person name="Kudrna D."/>
            <person name="Kulathinal R.J."/>
            <person name="Kumar S."/>
            <person name="Kwok R."/>
            <person name="Lander E."/>
            <person name="Langley C.H."/>
            <person name="Lapoint R."/>
            <person name="Lazzaro B.P."/>
            <person name="Lee S.J."/>
            <person name="Levesque L."/>
            <person name="Li R."/>
            <person name="Lin C.F."/>
            <person name="Lin M.F."/>
            <person name="Lindblad-Toh K."/>
            <person name="Llopart A."/>
            <person name="Long M."/>
            <person name="Low L."/>
            <person name="Lozovsky E."/>
            <person name="Lu J."/>
            <person name="Luo M."/>
            <person name="Machado C.A."/>
            <person name="Makalowski W."/>
            <person name="Marzo M."/>
            <person name="Matsuda M."/>
            <person name="Matzkin L."/>
            <person name="McAllister B."/>
            <person name="McBride C.S."/>
            <person name="McKernan B."/>
            <person name="McKernan K."/>
            <person name="Mendez-Lago M."/>
            <person name="Minx P."/>
            <person name="Mollenhauer M.U."/>
            <person name="Montooth K."/>
            <person name="Mount S.M."/>
            <person name="Mu X."/>
            <person name="Myers E."/>
            <person name="Negre B."/>
            <person name="Newfeld S."/>
            <person name="Nielsen R."/>
            <person name="Noor M.A."/>
            <person name="O'Grady P."/>
            <person name="Pachter L."/>
            <person name="Papaceit M."/>
            <person name="Parisi M.J."/>
            <person name="Parisi M."/>
            <person name="Parts L."/>
            <person name="Pedersen J.S."/>
            <person name="Pesole G."/>
            <person name="Phillippy A.M."/>
            <person name="Ponting C.P."/>
            <person name="Pop M."/>
            <person name="Porcelli D."/>
            <person name="Powell J.R."/>
            <person name="Prohaska S."/>
            <person name="Pruitt K."/>
            <person name="Puig M."/>
            <person name="Quesneville H."/>
            <person name="Ram K.R."/>
            <person name="Rand D."/>
            <person name="Rasmussen M.D."/>
            <person name="Reed L.K."/>
            <person name="Reenan R."/>
            <person name="Reily A."/>
            <person name="Remington K.A."/>
            <person name="Rieger T.T."/>
            <person name="Ritchie M.G."/>
            <person name="Robin C."/>
            <person name="Rogers Y.H."/>
            <person name="Rohde C."/>
            <person name="Rozas J."/>
            <person name="Rubenfield M.J."/>
            <person name="Ruiz A."/>
            <person name="Russo S."/>
            <person name="Salzberg S.L."/>
            <person name="Sanchez-Gracia A."/>
            <person name="Saranga D.J."/>
            <person name="Sato H."/>
            <person name="Schaeffer S.W."/>
            <person name="Schatz M.C."/>
            <person name="Schlenke T."/>
            <person name="Schwartz R."/>
            <person name="Segarra C."/>
            <person name="Singh R.S."/>
            <person name="Sirot L."/>
            <person name="Sirota M."/>
            <person name="Sisneros N.B."/>
            <person name="Smith C.D."/>
            <person name="Smith T.F."/>
            <person name="Spieth J."/>
            <person name="Stage D.E."/>
            <person name="Stark A."/>
            <person name="Stephan W."/>
            <person name="Strausberg R.L."/>
            <person name="Strempel S."/>
            <person name="Sturgill D."/>
            <person name="Sutton G."/>
            <person name="Sutton G.G."/>
            <person name="Tao W."/>
            <person name="Teichmann S."/>
            <person name="Tobari Y.N."/>
            <person name="Tomimura Y."/>
            <person name="Tsolas J.M."/>
            <person name="Valente V.L."/>
            <person name="Venter E."/>
            <person name="Venter J.C."/>
            <person name="Vicario S."/>
            <person name="Vieira F.G."/>
            <person name="Vilella A.J."/>
            <person name="Villasante A."/>
            <person name="Walenz B."/>
            <person name="Wang J."/>
            <person name="Wasserman M."/>
            <person name="Watts T."/>
            <person name="Wilson D."/>
            <person name="Wilson R.K."/>
            <person name="Wing R.A."/>
            <person name="Wolfner M.F."/>
            <person name="Wong A."/>
            <person name="Wong G.K."/>
            <person name="Wu C.I."/>
            <person name="Wu G."/>
            <person name="Yamamoto D."/>
            <person name="Yang H.P."/>
            <person name="Yang S.P."/>
            <person name="Yorke J.A."/>
            <person name="Yoshida K."/>
            <person name="Zdobnov E."/>
            <person name="Zhang P."/>
            <person name="Zhang Y."/>
            <person name="Zimin A.V."/>
            <person name="Baldwin J."/>
            <person name="Abdouelleil A."/>
            <person name="Abdulkadir J."/>
            <person name="Abebe A."/>
            <person name="Abera B."/>
            <person name="Abreu J."/>
            <person name="Acer S.C."/>
            <person name="Aftuck L."/>
            <person name="Alexander A."/>
            <person name="An P."/>
            <person name="Anderson E."/>
            <person name="Anderson S."/>
            <person name="Arachi H."/>
            <person name="Azer M."/>
            <person name="Bachantsang P."/>
            <person name="Barry A."/>
            <person name="Bayul T."/>
            <person name="Berlin A."/>
            <person name="Bessette D."/>
            <person name="Bloom T."/>
            <person name="Blye J."/>
            <person name="Boguslavskiy L."/>
            <person name="Bonnet C."/>
            <person name="Boukhgalter B."/>
            <person name="Bourzgui I."/>
            <person name="Brown A."/>
            <person name="Cahill P."/>
            <person name="Channer S."/>
            <person name="Cheshatsang Y."/>
            <person name="Chuda L."/>
            <person name="Citroen M."/>
            <person name="Collymore A."/>
            <person name="Cooke P."/>
            <person name="Costello M."/>
            <person name="D'Aco K."/>
            <person name="Daza R."/>
            <person name="De Haan G."/>
            <person name="DeGray S."/>
            <person name="DeMaso C."/>
            <person name="Dhargay N."/>
            <person name="Dooley K."/>
            <person name="Dooley E."/>
            <person name="Doricent M."/>
            <person name="Dorje P."/>
            <person name="Dorjee K."/>
            <person name="Dupes A."/>
            <person name="Elong R."/>
            <person name="Falk J."/>
            <person name="Farina A."/>
            <person name="Faro S."/>
            <person name="Ferguson D."/>
            <person name="Fisher S."/>
            <person name="Foley C.D."/>
            <person name="Franke A."/>
            <person name="Friedrich D."/>
            <person name="Gadbois L."/>
            <person name="Gearin G."/>
            <person name="Gearin C.R."/>
            <person name="Giannoukos G."/>
            <person name="Goode T."/>
            <person name="Graham J."/>
            <person name="Grandbois E."/>
            <person name="Grewal S."/>
            <person name="Gyaltsen K."/>
            <person name="Hafez N."/>
            <person name="Hagos B."/>
            <person name="Hall J."/>
            <person name="Henson C."/>
            <person name="Hollinger A."/>
            <person name="Honan T."/>
            <person name="Huard M.D."/>
            <person name="Hughes L."/>
            <person name="Hurhula B."/>
            <person name="Husby M.E."/>
            <person name="Kamat A."/>
            <person name="Kanga B."/>
            <person name="Kashin S."/>
            <person name="Khazanovich D."/>
            <person name="Kisner P."/>
            <person name="Lance K."/>
            <person name="Lara M."/>
            <person name="Lee W."/>
            <person name="Lennon N."/>
            <person name="Letendre F."/>
            <person name="LeVine R."/>
            <person name="Lipovsky A."/>
            <person name="Liu X."/>
            <person name="Liu J."/>
            <person name="Liu S."/>
            <person name="Lokyitsang T."/>
            <person name="Lokyitsang Y."/>
            <person name="Lubonja R."/>
            <person name="Lui A."/>
            <person name="MacDonald P."/>
            <person name="Magnisalis V."/>
            <person name="Maru K."/>
            <person name="Matthews C."/>
            <person name="McCusker W."/>
            <person name="McDonough S."/>
            <person name="Mehta T."/>
            <person name="Meldrim J."/>
            <person name="Meneus L."/>
            <person name="Mihai O."/>
            <person name="Mihalev A."/>
            <person name="Mihova T."/>
            <person name="Mittelman R."/>
            <person name="Mlenga V."/>
            <person name="Montmayeur A."/>
            <person name="Mulrain L."/>
            <person name="Navidi A."/>
            <person name="Naylor J."/>
            <person name="Negash T."/>
            <person name="Nguyen T."/>
            <person name="Nguyen N."/>
            <person name="Nicol R."/>
            <person name="Norbu C."/>
            <person name="Norbu N."/>
            <person name="Novod N."/>
            <person name="O'Neill B."/>
            <person name="Osman S."/>
            <person name="Markiewicz E."/>
            <person name="Oyono O.L."/>
            <person name="Patti C."/>
            <person name="Phunkhang P."/>
            <person name="Pierre F."/>
            <person name="Priest M."/>
            <person name="Raghuraman S."/>
            <person name="Rege F."/>
            <person name="Reyes R."/>
            <person name="Rise C."/>
            <person name="Rogov P."/>
            <person name="Ross K."/>
            <person name="Ryan E."/>
            <person name="Settipalli S."/>
            <person name="Shea T."/>
            <person name="Sherpa N."/>
            <person name="Shi L."/>
            <person name="Shih D."/>
            <person name="Sparrow T."/>
            <person name="Spaulding J."/>
            <person name="Stalker J."/>
            <person name="Stange-Thomann N."/>
            <person name="Stavropoulos S."/>
            <person name="Stone C."/>
            <person name="Strader C."/>
            <person name="Tesfaye S."/>
            <person name="Thomson T."/>
            <person name="Thoulutsang Y."/>
            <person name="Thoulutsang D."/>
            <person name="Topham K."/>
            <person name="Topping I."/>
            <person name="Tsamla T."/>
            <person name="Vassiliev H."/>
            <person name="Vo A."/>
            <person name="Wangchuk T."/>
            <person name="Wangdi T."/>
            <person name="Weiand M."/>
            <person name="Wilkinson J."/>
            <person name="Wilson A."/>
            <person name="Yadav S."/>
            <person name="Young G."/>
            <person name="Yu Q."/>
            <person name="Zembek L."/>
            <person name="Zhong D."/>
            <person name="Zimmer A."/>
            <person name="Zwirko Z."/>
            <person name="Jaffe D.B."/>
            <person name="Alvarez P."/>
            <person name="Brockman W."/>
            <person name="Butler J."/>
            <person name="Chin C."/>
            <person name="Gnerre S."/>
            <person name="Grabherr M."/>
            <person name="Kleber M."/>
            <person name="Mauceli E."/>
            <person name="MacCallum I."/>
        </authorList>
    </citation>
    <scope>NUCLEOTIDE SEQUENCE [LARGE SCALE GENOMIC DNA]</scope>
    <source>
        <strain evidence="10">Tucson 14024-0371.13</strain>
    </source>
</reference>
<dbReference type="STRING" id="7217.B3M2E9"/>
<dbReference type="eggNOG" id="KOG3927">
    <property type="taxonomic scope" value="Eukaryota"/>
</dbReference>
<dbReference type="AlphaFoldDB" id="B3M2E9"/>
<evidence type="ECO:0000313" key="9">
    <source>
        <dbReference type="EMBL" id="EDV43402.1"/>
    </source>
</evidence>
<keyword evidence="6 8" id="KW-0472">Membrane</keyword>
<comment type="similarity">
    <text evidence="2">Belongs to the X(+)/potassium ATPases subunit beta family.</text>
</comment>
<feature type="compositionally biased region" description="Basic and acidic residues" evidence="7">
    <location>
        <begin position="302"/>
        <end position="311"/>
    </location>
</feature>
<evidence type="ECO:0000256" key="3">
    <source>
        <dbReference type="ARBA" id="ARBA00022692"/>
    </source>
</evidence>
<dbReference type="EMBL" id="CH902617">
    <property type="protein sequence ID" value="EDV43402.1"/>
    <property type="molecule type" value="Genomic_DNA"/>
</dbReference>
<evidence type="ECO:0000313" key="10">
    <source>
        <dbReference type="Proteomes" id="UP000007801"/>
    </source>
</evidence>
<feature type="transmembrane region" description="Helical" evidence="8">
    <location>
        <begin position="51"/>
        <end position="73"/>
    </location>
</feature>
<evidence type="ECO:0000256" key="7">
    <source>
        <dbReference type="SAM" id="MobiDB-lite"/>
    </source>
</evidence>
<gene>
    <name evidence="9" type="primary">Dana\GF18472</name>
    <name evidence="9" type="synonym">dana_GLEANR_19728</name>
    <name evidence="9" type="ORF">GF18472</name>
</gene>
<feature type="compositionally biased region" description="Basic and acidic residues" evidence="7">
    <location>
        <begin position="321"/>
        <end position="334"/>
    </location>
</feature>
<keyword evidence="4" id="KW-0735">Signal-anchor</keyword>
<dbReference type="InParanoid" id="B3M2E9"/>
<dbReference type="GO" id="GO:0001671">
    <property type="term" value="F:ATPase activator activity"/>
    <property type="evidence" value="ECO:0007669"/>
    <property type="project" value="TreeGrafter"/>
</dbReference>
<evidence type="ECO:0000256" key="2">
    <source>
        <dbReference type="ARBA" id="ARBA00005876"/>
    </source>
</evidence>
<name>B3M2E9_DROAN</name>
<keyword evidence="3 8" id="KW-0812">Transmembrane</keyword>
<dbReference type="KEGG" id="dan:6501246"/>
<dbReference type="PhylomeDB" id="B3M2E9"/>
<feature type="compositionally biased region" description="Pro residues" evidence="7">
    <location>
        <begin position="356"/>
        <end position="378"/>
    </location>
</feature>
<evidence type="ECO:0008006" key="11">
    <source>
        <dbReference type="Google" id="ProtNLM"/>
    </source>
</evidence>
<dbReference type="GO" id="GO:0005890">
    <property type="term" value="C:sodium:potassium-exchanging ATPase complex"/>
    <property type="evidence" value="ECO:0007669"/>
    <property type="project" value="InterPro"/>
</dbReference>
<dbReference type="Pfam" id="PF00287">
    <property type="entry name" value="Na_K-ATPase"/>
    <property type="match status" value="1"/>
</dbReference>
<dbReference type="InterPro" id="IPR000402">
    <property type="entry name" value="Na/K_ATPase_sub_beta"/>
</dbReference>
<accession>B3M2E9</accession>
<dbReference type="InterPro" id="IPR038702">
    <property type="entry name" value="Na/K_ATPase_sub_beta_sf"/>
</dbReference>
<dbReference type="OrthoDB" id="5912413at2759"/>
<dbReference type="Gene3D" id="2.60.40.1660">
    <property type="entry name" value="Na, k-atpase alpha subunit"/>
    <property type="match status" value="1"/>
</dbReference>
<keyword evidence="5 8" id="KW-1133">Transmembrane helix</keyword>
<dbReference type="PANTHER" id="PTHR11523:SF28">
    <property type="entry name" value="NA_K-ATPASE BETA SUBUNIT ISOFORM 4-RELATED"/>
    <property type="match status" value="1"/>
</dbReference>
<dbReference type="GO" id="GO:0030007">
    <property type="term" value="P:intracellular potassium ion homeostasis"/>
    <property type="evidence" value="ECO:0007669"/>
    <property type="project" value="TreeGrafter"/>
</dbReference>
<evidence type="ECO:0000256" key="4">
    <source>
        <dbReference type="ARBA" id="ARBA00022968"/>
    </source>
</evidence>
<evidence type="ECO:0000256" key="1">
    <source>
        <dbReference type="ARBA" id="ARBA00004606"/>
    </source>
</evidence>
<sequence>MPEDEMVPAGSYKLIKQFRSENAFRSARDMPWSRKILDLEKKKLCGRTAWAWIRVIMYFGFLYLTLIAFFFFWRLVFNSLHNDESGPRWLKGPPGLSVFPTNGSTISYYQHLMADIYPLADRIDEYIFNLDDNAEDYFEECNHDDLWGFPSGKPCLFIKLNYVLGYIPATYDTPGTLPSDAPAELADIITKYSGVSKIWLTCEVTAGPAPKFQYIPGPFYTLADEKLPAKPLGRVVAVQLNELKPNSKTYVTCSAWARNIPIDTEFNGIGHVKFSVEMRTETVQKPGVDNWKTTASPPIRSHAHDHDHDNKNVQPFPSLDGEMKQDMKVDDRNSDFLNKPALPMVEPPEGVMAEQPLPPQEPPEGGPYDEPPTEAPSL</sequence>
<feature type="region of interest" description="Disordered" evidence="7">
    <location>
        <begin position="285"/>
        <end position="378"/>
    </location>
</feature>
<evidence type="ECO:0000256" key="6">
    <source>
        <dbReference type="ARBA" id="ARBA00023136"/>
    </source>
</evidence>
<protein>
    <recommendedName>
        <fullName evidence="11">Sodium/potassium-transporting ATPase subunit beta</fullName>
    </recommendedName>
</protein>
<dbReference type="Proteomes" id="UP000007801">
    <property type="component" value="Unassembled WGS sequence"/>
</dbReference>
<keyword evidence="10" id="KW-1185">Reference proteome</keyword>
<dbReference type="FunCoup" id="B3M2E9">
    <property type="interactions" value="1"/>
</dbReference>
<dbReference type="GO" id="GO:0036376">
    <property type="term" value="P:sodium ion export across plasma membrane"/>
    <property type="evidence" value="ECO:0007669"/>
    <property type="project" value="TreeGrafter"/>
</dbReference>
<comment type="subcellular location">
    <subcellularLocation>
        <location evidence="1">Membrane</location>
        <topology evidence="1">Single-pass type II membrane protein</topology>
    </subcellularLocation>
</comment>
<dbReference type="GeneID" id="6501246"/>
<proteinExistence type="inferred from homology"/>
<dbReference type="HOGENOM" id="CLU_062099_0_0_1"/>
<dbReference type="PANTHER" id="PTHR11523">
    <property type="entry name" value="SODIUM/POTASSIUM-DEPENDENT ATPASE BETA SUBUNIT"/>
    <property type="match status" value="1"/>
</dbReference>
<evidence type="ECO:0000256" key="5">
    <source>
        <dbReference type="ARBA" id="ARBA00022989"/>
    </source>
</evidence>
<dbReference type="GO" id="GO:1990573">
    <property type="term" value="P:potassium ion import across plasma membrane"/>
    <property type="evidence" value="ECO:0007669"/>
    <property type="project" value="TreeGrafter"/>
</dbReference>
<evidence type="ECO:0000256" key="8">
    <source>
        <dbReference type="SAM" id="Phobius"/>
    </source>
</evidence>